<dbReference type="RefSeq" id="WP_345825047.1">
    <property type="nucleotide sequence ID" value="NZ_JBDIML010000003.1"/>
</dbReference>
<protein>
    <recommendedName>
        <fullName evidence="4">YfhD family protein</fullName>
    </recommendedName>
</protein>
<feature type="region of interest" description="Disordered" evidence="1">
    <location>
        <begin position="1"/>
        <end position="35"/>
    </location>
</feature>
<name>A0ABU9XH45_9BACI</name>
<sequence>MSEANKNRNRDTGRQKNHGIKYNTEPERSNKDDVEFAGDSEFLNINNKKYKRKRDKG</sequence>
<organism evidence="2 3">
    <name type="scientific">Ornithinibacillus xuwenensis</name>
    <dbReference type="NCBI Taxonomy" id="3144668"/>
    <lineage>
        <taxon>Bacteria</taxon>
        <taxon>Bacillati</taxon>
        <taxon>Bacillota</taxon>
        <taxon>Bacilli</taxon>
        <taxon>Bacillales</taxon>
        <taxon>Bacillaceae</taxon>
        <taxon>Ornithinibacillus</taxon>
    </lineage>
</organism>
<evidence type="ECO:0000313" key="2">
    <source>
        <dbReference type="EMBL" id="MEN2767576.1"/>
    </source>
</evidence>
<evidence type="ECO:0000256" key="1">
    <source>
        <dbReference type="SAM" id="MobiDB-lite"/>
    </source>
</evidence>
<dbReference type="Proteomes" id="UP001444625">
    <property type="component" value="Unassembled WGS sequence"/>
</dbReference>
<feature type="compositionally biased region" description="Basic and acidic residues" evidence="1">
    <location>
        <begin position="1"/>
        <end position="14"/>
    </location>
</feature>
<dbReference type="EMBL" id="JBDIML010000003">
    <property type="protein sequence ID" value="MEN2767576.1"/>
    <property type="molecule type" value="Genomic_DNA"/>
</dbReference>
<comment type="caution">
    <text evidence="2">The sequence shown here is derived from an EMBL/GenBank/DDBJ whole genome shotgun (WGS) entry which is preliminary data.</text>
</comment>
<gene>
    <name evidence="2" type="ORF">ABC228_10285</name>
</gene>
<reference evidence="2 3" key="1">
    <citation type="submission" date="2024-05" db="EMBL/GenBank/DDBJ databases">
        <authorList>
            <person name="Haq I."/>
            <person name="Ullah Z."/>
            <person name="Ahmad R."/>
            <person name="Li M."/>
            <person name="Tong Y."/>
        </authorList>
    </citation>
    <scope>NUCLEOTIDE SEQUENCE [LARGE SCALE GENOMIC DNA]</scope>
    <source>
        <strain evidence="2 3">16A2E</strain>
    </source>
</reference>
<evidence type="ECO:0000313" key="3">
    <source>
        <dbReference type="Proteomes" id="UP001444625"/>
    </source>
</evidence>
<accession>A0ABU9XH45</accession>
<proteinExistence type="predicted"/>
<keyword evidence="3" id="KW-1185">Reference proteome</keyword>
<feature type="compositionally biased region" description="Basic and acidic residues" evidence="1">
    <location>
        <begin position="24"/>
        <end position="34"/>
    </location>
</feature>
<evidence type="ECO:0008006" key="4">
    <source>
        <dbReference type="Google" id="ProtNLM"/>
    </source>
</evidence>